<protein>
    <submittedName>
        <fullName evidence="2">Uncharacterized protein</fullName>
    </submittedName>
</protein>
<feature type="region of interest" description="Disordered" evidence="1">
    <location>
        <begin position="1"/>
        <end position="145"/>
    </location>
</feature>
<feature type="compositionally biased region" description="Low complexity" evidence="1">
    <location>
        <begin position="116"/>
        <end position="127"/>
    </location>
</feature>
<organism evidence="2">
    <name type="scientific">Sorangium cellulosum</name>
    <name type="common">Polyangium cellulosum</name>
    <dbReference type="NCBI Taxonomy" id="56"/>
    <lineage>
        <taxon>Bacteria</taxon>
        <taxon>Pseudomonadati</taxon>
        <taxon>Myxococcota</taxon>
        <taxon>Polyangia</taxon>
        <taxon>Polyangiales</taxon>
        <taxon>Polyangiaceae</taxon>
        <taxon>Sorangium</taxon>
    </lineage>
</organism>
<feature type="compositionally biased region" description="Basic residues" evidence="1">
    <location>
        <begin position="99"/>
        <end position="115"/>
    </location>
</feature>
<evidence type="ECO:0000256" key="1">
    <source>
        <dbReference type="SAM" id="MobiDB-lite"/>
    </source>
</evidence>
<dbReference type="AlphaFoldDB" id="Q9L8C2"/>
<feature type="compositionally biased region" description="Polar residues" evidence="1">
    <location>
        <begin position="37"/>
        <end position="64"/>
    </location>
</feature>
<proteinExistence type="predicted"/>
<name>Q9L8C2_SORCE</name>
<evidence type="ECO:0000313" key="2">
    <source>
        <dbReference type="EMBL" id="AAF26910.1"/>
    </source>
</evidence>
<accession>Q9L8C2</accession>
<dbReference type="EMBL" id="AF210843">
    <property type="protein sequence ID" value="AAF26910.1"/>
    <property type="molecule type" value="Genomic_DNA"/>
</dbReference>
<sequence>MNAPCMRCTSGPGVRSGGAIAPSAESAPGRASLRRMLTSTSIPAMSSRTSAPIQEMPESTTPTAGSWKRTRWNPGASAPTTDGPSTTPPKSSPSTSGWRSRRASSPKARAVRRTSARATSESRTCRSVRPCIRAGGSSARVQGRT</sequence>
<reference evidence="2" key="1">
    <citation type="journal article" date="2000" name="Chem. Biol.">
        <title>The biosynthetic gene cluster for the microtubule-stabilizing agents epothilones A and B from Sorangium cellulosum So ce90.</title>
        <authorList>
            <person name="Molnar I."/>
            <person name="Schupp T."/>
            <person name="Ono M."/>
            <person name="Zirkle R.E."/>
            <person name="Milnamow M."/>
            <person name="Nowak-Thompson B."/>
            <person name="Engel N."/>
            <person name="Toupet C."/>
            <person name="Stratmann A."/>
            <person name="Cyr D.D."/>
            <person name="Gorlach J."/>
            <person name="Mayo J.M."/>
            <person name="Hu A."/>
            <person name="Goff S."/>
            <person name="Schmid J."/>
            <person name="Ligon J.M."/>
        </authorList>
    </citation>
    <scope>NUCLEOTIDE SEQUENCE</scope>
    <source>
        <strain evidence="2">So ce90</strain>
    </source>
</reference>